<name>A0ABQ8LA19_LABRO</name>
<evidence type="ECO:0000313" key="1">
    <source>
        <dbReference type="EMBL" id="KAI2647603.1"/>
    </source>
</evidence>
<protein>
    <submittedName>
        <fullName evidence="1">Protein P</fullName>
    </submittedName>
</protein>
<comment type="caution">
    <text evidence="1">The sequence shown here is derived from an EMBL/GenBank/DDBJ whole genome shotgun (WGS) entry which is preliminary data.</text>
</comment>
<organism evidence="1 2">
    <name type="scientific">Labeo rohita</name>
    <name type="common">Indian major carp</name>
    <name type="synonym">Cyprinus rohita</name>
    <dbReference type="NCBI Taxonomy" id="84645"/>
    <lineage>
        <taxon>Eukaryota</taxon>
        <taxon>Metazoa</taxon>
        <taxon>Chordata</taxon>
        <taxon>Craniata</taxon>
        <taxon>Vertebrata</taxon>
        <taxon>Euteleostomi</taxon>
        <taxon>Actinopterygii</taxon>
        <taxon>Neopterygii</taxon>
        <taxon>Teleostei</taxon>
        <taxon>Ostariophysi</taxon>
        <taxon>Cypriniformes</taxon>
        <taxon>Cyprinidae</taxon>
        <taxon>Labeoninae</taxon>
        <taxon>Labeonini</taxon>
        <taxon>Labeo</taxon>
    </lineage>
</organism>
<keyword evidence="2" id="KW-1185">Reference proteome</keyword>
<evidence type="ECO:0000313" key="2">
    <source>
        <dbReference type="Proteomes" id="UP000830375"/>
    </source>
</evidence>
<proteinExistence type="predicted"/>
<accession>A0ABQ8LA19</accession>
<reference evidence="1 2" key="1">
    <citation type="submission" date="2022-01" db="EMBL/GenBank/DDBJ databases">
        <title>A high-quality chromosome-level genome assembly of rohu carp, Labeo rohita.</title>
        <authorList>
            <person name="Arick M.A. II"/>
            <person name="Hsu C.-Y."/>
            <person name="Magbanua Z."/>
            <person name="Pechanova O."/>
            <person name="Grover C."/>
            <person name="Miller E."/>
            <person name="Thrash A."/>
            <person name="Ezzel L."/>
            <person name="Alam S."/>
            <person name="Benzie J."/>
            <person name="Hamilton M."/>
            <person name="Karsi A."/>
            <person name="Lawrence M.L."/>
            <person name="Peterson D.G."/>
        </authorList>
    </citation>
    <scope>NUCLEOTIDE SEQUENCE [LARGE SCALE GENOMIC DNA]</scope>
    <source>
        <strain evidence="2">BAU-BD-2019</strain>
        <tissue evidence="1">Blood</tissue>
    </source>
</reference>
<dbReference type="EMBL" id="JACTAM010000236">
    <property type="protein sequence ID" value="KAI2647603.1"/>
    <property type="molecule type" value="Genomic_DNA"/>
</dbReference>
<dbReference type="Proteomes" id="UP000830375">
    <property type="component" value="Unassembled WGS sequence"/>
</dbReference>
<gene>
    <name evidence="1" type="ORF">H4Q32_023936</name>
</gene>
<sequence length="125" mass="14307">MISYSLFCHLRPFWVVNPTLSERDTCMCKLHENLSFLAVKLCQLKLIETANIEELIEKVCCNSSSKSCMYGECVHCKDKTVHITSAYNSTANTSFTQWVIEDKEIDKKGEKKKNYSGPCLKQTQV</sequence>